<protein>
    <submittedName>
        <fullName evidence="1">Xanthine dehydrogenase family protein, large subunit</fullName>
    </submittedName>
</protein>
<reference evidence="1 2" key="1">
    <citation type="journal article" date="2010" name="J. Bacteriol.">
        <title>Genome sequences of Pelagibaca bermudensis HTCC2601T and Maritimibacter alkaliphilus HTCC2654T, the type strains of two marine Roseobacter genera.</title>
        <authorList>
            <person name="Thrash J.C."/>
            <person name="Cho J.C."/>
            <person name="Ferriera S."/>
            <person name="Johnson J."/>
            <person name="Vergin K.L."/>
            <person name="Giovannoni S.J."/>
        </authorList>
    </citation>
    <scope>NUCLEOTIDE SEQUENCE [LARGE SCALE GENOMIC DNA]</scope>
    <source>
        <strain evidence="2">DSM 26914 / JCM 13377 / KCTC 12554 / HTCC2601</strain>
    </source>
</reference>
<dbReference type="STRING" id="314265.R2601_03763"/>
<sequence>MLQAIIVEVPNPFHPFGVKGVAEASMVSALGCVANAVSAATKRRMTSLPMNPQTVLKALDERGEEL</sequence>
<dbReference type="InterPro" id="IPR037165">
    <property type="entry name" value="AldOxase/xan_DH_Mopterin-bd_sf"/>
</dbReference>
<dbReference type="HOGENOM" id="CLU_2827309_0_0_5"/>
<dbReference type="Proteomes" id="UP000006230">
    <property type="component" value="Unassembled WGS sequence"/>
</dbReference>
<dbReference type="EMBL" id="AATQ01000001">
    <property type="protein sequence ID" value="EAU48659.1"/>
    <property type="molecule type" value="Genomic_DNA"/>
</dbReference>
<gene>
    <name evidence="1" type="ORF">R2601_03763</name>
</gene>
<dbReference type="GO" id="GO:0016491">
    <property type="term" value="F:oxidoreductase activity"/>
    <property type="evidence" value="ECO:0007669"/>
    <property type="project" value="InterPro"/>
</dbReference>
<dbReference type="Gene3D" id="3.30.365.10">
    <property type="entry name" value="Aldehyde oxidase/xanthine dehydrogenase, molybdopterin binding domain"/>
    <property type="match status" value="1"/>
</dbReference>
<comment type="caution">
    <text evidence="1">The sequence shown here is derived from an EMBL/GenBank/DDBJ whole genome shotgun (WGS) entry which is preliminary data.</text>
</comment>
<keyword evidence="2" id="KW-1185">Reference proteome</keyword>
<accession>Q0FW93</accession>
<name>Q0FW93_SALBH</name>
<evidence type="ECO:0000313" key="1">
    <source>
        <dbReference type="EMBL" id="EAU48659.1"/>
    </source>
</evidence>
<dbReference type="eggNOG" id="COG1529">
    <property type="taxonomic scope" value="Bacteria"/>
</dbReference>
<dbReference type="AlphaFoldDB" id="Q0FW93"/>
<evidence type="ECO:0000313" key="2">
    <source>
        <dbReference type="Proteomes" id="UP000006230"/>
    </source>
</evidence>
<dbReference type="SUPFAM" id="SSF56003">
    <property type="entry name" value="Molybdenum cofactor-binding domain"/>
    <property type="match status" value="1"/>
</dbReference>
<proteinExistence type="predicted"/>
<organism evidence="1 2">
    <name type="scientific">Salipiger bermudensis (strain DSM 26914 / JCM 13377 / KCTC 12554 / HTCC2601)</name>
    <name type="common">Pelagibaca bermudensis</name>
    <dbReference type="NCBI Taxonomy" id="314265"/>
    <lineage>
        <taxon>Bacteria</taxon>
        <taxon>Pseudomonadati</taxon>
        <taxon>Pseudomonadota</taxon>
        <taxon>Alphaproteobacteria</taxon>
        <taxon>Rhodobacterales</taxon>
        <taxon>Roseobacteraceae</taxon>
        <taxon>Salipiger</taxon>
    </lineage>
</organism>